<proteinExistence type="predicted"/>
<evidence type="ECO:0000256" key="2">
    <source>
        <dbReference type="SAM" id="Phobius"/>
    </source>
</evidence>
<dbReference type="OrthoDB" id="3322395at2"/>
<name>A0A543KJY3_9MICO</name>
<evidence type="ECO:0000313" key="3">
    <source>
        <dbReference type="EMBL" id="TQM95382.1"/>
    </source>
</evidence>
<keyword evidence="4" id="KW-1185">Reference proteome</keyword>
<gene>
    <name evidence="3" type="ORF">FB476_0223</name>
</gene>
<keyword evidence="2" id="KW-1133">Transmembrane helix</keyword>
<dbReference type="EMBL" id="VFPU01000001">
    <property type="protein sequence ID" value="TQM95382.1"/>
    <property type="molecule type" value="Genomic_DNA"/>
</dbReference>
<accession>A0A543KJY3</accession>
<feature type="region of interest" description="Disordered" evidence="1">
    <location>
        <begin position="438"/>
        <end position="457"/>
    </location>
</feature>
<feature type="transmembrane region" description="Helical" evidence="2">
    <location>
        <begin position="23"/>
        <end position="43"/>
    </location>
</feature>
<feature type="transmembrane region" description="Helical" evidence="2">
    <location>
        <begin position="106"/>
        <end position="124"/>
    </location>
</feature>
<dbReference type="Proteomes" id="UP000315133">
    <property type="component" value="Unassembled WGS sequence"/>
</dbReference>
<protein>
    <submittedName>
        <fullName evidence="3">Uncharacterized protein</fullName>
    </submittedName>
</protein>
<comment type="caution">
    <text evidence="3">The sequence shown here is derived from an EMBL/GenBank/DDBJ whole genome shotgun (WGS) entry which is preliminary data.</text>
</comment>
<keyword evidence="2" id="KW-0472">Membrane</keyword>
<feature type="transmembrane region" description="Helical" evidence="2">
    <location>
        <begin position="190"/>
        <end position="210"/>
    </location>
</feature>
<feature type="transmembrane region" description="Helical" evidence="2">
    <location>
        <begin position="349"/>
        <end position="368"/>
    </location>
</feature>
<evidence type="ECO:0000313" key="4">
    <source>
        <dbReference type="Proteomes" id="UP000315133"/>
    </source>
</evidence>
<keyword evidence="2" id="KW-0812">Transmembrane</keyword>
<feature type="transmembrane region" description="Helical" evidence="2">
    <location>
        <begin position="394"/>
        <end position="418"/>
    </location>
</feature>
<dbReference type="AlphaFoldDB" id="A0A543KJY3"/>
<feature type="transmembrane region" description="Helical" evidence="2">
    <location>
        <begin position="252"/>
        <end position="279"/>
    </location>
</feature>
<evidence type="ECO:0000256" key="1">
    <source>
        <dbReference type="SAM" id="MobiDB-lite"/>
    </source>
</evidence>
<feature type="transmembrane region" description="Helical" evidence="2">
    <location>
        <begin position="63"/>
        <end position="85"/>
    </location>
</feature>
<feature type="transmembrane region" description="Helical" evidence="2">
    <location>
        <begin position="161"/>
        <end position="178"/>
    </location>
</feature>
<dbReference type="RefSeq" id="WP_141817148.1">
    <property type="nucleotide sequence ID" value="NZ_BAAAIL010000003.1"/>
</dbReference>
<sequence>MRGALGEAARTVRTALGVVLDGLRLLVAHWPVLLVIFLLGAAVRELVLWGSFELSKEHPVLASLTVTLAPLATLTAFILMLRAVLPSLRHVDGTPVRETMSQRLRVVSGALIPFLAIYAAQGYLRDDMRRFVNETFADEFLSTNWFAGETADARTIGTVETPVLVGTVVTALVLRWLLDRLDLPSRNVGLGFLAAWLEVVWLAFAAKSLASQWDDAQDWLLQRRAVDGLADGWAALAAALGPLGSLLDTLGAWVWGVLGDVDALVVVPLAWMVVGAVVYGRQLGEPAPPPAGAVPERVAQRLRALEQRRAVARARERLSLLPEWLRSWLAEPLADFTSRFATLGTGLRTLARAGLVPMVTLCLVFLLARQSELLVAEGLRAVLPPLDADLMVALAPYLSILFSAVSSVLVVSLVAAAVDRFLVVGGTAEGAAVKDGPVVDAPAGAQPSSATSSGTDT</sequence>
<reference evidence="3 4" key="1">
    <citation type="submission" date="2019-06" db="EMBL/GenBank/DDBJ databases">
        <title>Sequencing the genomes of 1000 actinobacteria strains.</title>
        <authorList>
            <person name="Klenk H.-P."/>
        </authorList>
    </citation>
    <scope>NUCLEOTIDE SEQUENCE [LARGE SCALE GENOMIC DNA]</scope>
    <source>
        <strain evidence="3 4">DSM 12362</strain>
    </source>
</reference>
<organism evidence="3 4">
    <name type="scientific">Ornithinimicrobium humiphilum</name>
    <dbReference type="NCBI Taxonomy" id="125288"/>
    <lineage>
        <taxon>Bacteria</taxon>
        <taxon>Bacillati</taxon>
        <taxon>Actinomycetota</taxon>
        <taxon>Actinomycetes</taxon>
        <taxon>Micrococcales</taxon>
        <taxon>Ornithinimicrobiaceae</taxon>
        <taxon>Ornithinimicrobium</taxon>
    </lineage>
</organism>
<feature type="compositionally biased region" description="Polar residues" evidence="1">
    <location>
        <begin position="446"/>
        <end position="457"/>
    </location>
</feature>